<evidence type="ECO:0000313" key="11">
    <source>
        <dbReference type="Proteomes" id="UP000000269"/>
    </source>
</evidence>
<name>A8MK86_ALKOO</name>
<dbReference type="InterPro" id="IPR012839">
    <property type="entry name" value="Organic_radical_activase"/>
</dbReference>
<dbReference type="CDD" id="cd01335">
    <property type="entry name" value="Radical_SAM"/>
    <property type="match status" value="1"/>
</dbReference>
<gene>
    <name evidence="10" type="ordered locus">Clos_2687</name>
</gene>
<comment type="similarity">
    <text evidence="2">Belongs to the organic radical-activating enzymes family.</text>
</comment>
<dbReference type="SUPFAM" id="SSF102114">
    <property type="entry name" value="Radical SAM enzymes"/>
    <property type="match status" value="1"/>
</dbReference>
<dbReference type="InterPro" id="IPR034457">
    <property type="entry name" value="Organic_radical-activating"/>
</dbReference>
<evidence type="ECO:0000256" key="1">
    <source>
        <dbReference type="ARBA" id="ARBA00001966"/>
    </source>
</evidence>
<keyword evidence="5" id="KW-0479">Metal-binding</keyword>
<dbReference type="InterPro" id="IPR001989">
    <property type="entry name" value="Radical_activat_CS"/>
</dbReference>
<dbReference type="InterPro" id="IPR058240">
    <property type="entry name" value="rSAM_sf"/>
</dbReference>
<dbReference type="STRING" id="350688.Clos_2687"/>
<dbReference type="GO" id="GO:0046872">
    <property type="term" value="F:metal ion binding"/>
    <property type="evidence" value="ECO:0007669"/>
    <property type="project" value="UniProtKB-KW"/>
</dbReference>
<dbReference type="Gene3D" id="3.20.20.70">
    <property type="entry name" value="Aldolase class I"/>
    <property type="match status" value="1"/>
</dbReference>
<dbReference type="EC" id="1.97.1.4" evidence="10"/>
<evidence type="ECO:0000256" key="7">
    <source>
        <dbReference type="ARBA" id="ARBA00023004"/>
    </source>
</evidence>
<keyword evidence="3" id="KW-0004">4Fe-4S</keyword>
<evidence type="ECO:0000256" key="5">
    <source>
        <dbReference type="ARBA" id="ARBA00022723"/>
    </source>
</evidence>
<comment type="cofactor">
    <cofactor evidence="1">
        <name>[4Fe-4S] cluster</name>
        <dbReference type="ChEBI" id="CHEBI:49883"/>
    </cofactor>
</comment>
<dbReference type="PANTHER" id="PTHR30352:SF4">
    <property type="entry name" value="PYRUVATE FORMATE-LYASE 2-ACTIVATING ENZYME"/>
    <property type="match status" value="1"/>
</dbReference>
<evidence type="ECO:0000313" key="10">
    <source>
        <dbReference type="EMBL" id="ABW20218.1"/>
    </source>
</evidence>
<keyword evidence="4" id="KW-0949">S-adenosyl-L-methionine</keyword>
<evidence type="ECO:0000256" key="8">
    <source>
        <dbReference type="ARBA" id="ARBA00023014"/>
    </source>
</evidence>
<dbReference type="HOGENOM" id="CLU_058969_1_1_9"/>
<evidence type="ECO:0000256" key="2">
    <source>
        <dbReference type="ARBA" id="ARBA00009777"/>
    </source>
</evidence>
<dbReference type="InterPro" id="IPR013785">
    <property type="entry name" value="Aldolase_TIM"/>
</dbReference>
<dbReference type="PIRSF" id="PIRSF000371">
    <property type="entry name" value="PFL_act_enz"/>
    <property type="match status" value="1"/>
</dbReference>
<dbReference type="PROSITE" id="PS01087">
    <property type="entry name" value="RADICAL_ACTIVATING"/>
    <property type="match status" value="1"/>
</dbReference>
<evidence type="ECO:0000259" key="9">
    <source>
        <dbReference type="PROSITE" id="PS51918"/>
    </source>
</evidence>
<dbReference type="OrthoDB" id="9782387at2"/>
<dbReference type="SFLD" id="SFLDG01066">
    <property type="entry name" value="organic_radical-activating_enz"/>
    <property type="match status" value="1"/>
</dbReference>
<accession>A8MK86</accession>
<keyword evidence="8" id="KW-0411">Iron-sulfur</keyword>
<dbReference type="AlphaFoldDB" id="A8MK86"/>
<dbReference type="SFLD" id="SFLDS00029">
    <property type="entry name" value="Radical_SAM"/>
    <property type="match status" value="1"/>
</dbReference>
<dbReference type="PANTHER" id="PTHR30352">
    <property type="entry name" value="PYRUVATE FORMATE-LYASE-ACTIVATING ENZYME"/>
    <property type="match status" value="1"/>
</dbReference>
<dbReference type="PROSITE" id="PS51918">
    <property type="entry name" value="RADICAL_SAM"/>
    <property type="match status" value="1"/>
</dbReference>
<dbReference type="Pfam" id="PF04055">
    <property type="entry name" value="Radical_SAM"/>
    <property type="match status" value="1"/>
</dbReference>
<dbReference type="GO" id="GO:0051539">
    <property type="term" value="F:4 iron, 4 sulfur cluster binding"/>
    <property type="evidence" value="ECO:0007669"/>
    <property type="project" value="UniProtKB-KW"/>
</dbReference>
<evidence type="ECO:0000256" key="6">
    <source>
        <dbReference type="ARBA" id="ARBA00023002"/>
    </source>
</evidence>
<reference evidence="11" key="1">
    <citation type="submission" date="2007-10" db="EMBL/GenBank/DDBJ databases">
        <title>Complete genome of Alkaliphilus oremlandii OhILAs.</title>
        <authorList>
            <person name="Copeland A."/>
            <person name="Lucas S."/>
            <person name="Lapidus A."/>
            <person name="Barry K."/>
            <person name="Detter J.C."/>
            <person name="Glavina del Rio T."/>
            <person name="Hammon N."/>
            <person name="Israni S."/>
            <person name="Dalin E."/>
            <person name="Tice H."/>
            <person name="Pitluck S."/>
            <person name="Chain P."/>
            <person name="Malfatti S."/>
            <person name="Shin M."/>
            <person name="Vergez L."/>
            <person name="Schmutz J."/>
            <person name="Larimer F."/>
            <person name="Land M."/>
            <person name="Hauser L."/>
            <person name="Kyrpides N."/>
            <person name="Mikhailova N."/>
            <person name="Stolz J.F."/>
            <person name="Dawson A."/>
            <person name="Fisher E."/>
            <person name="Crable B."/>
            <person name="Perera E."/>
            <person name="Lisak J."/>
            <person name="Ranganathan M."/>
            <person name="Basu P."/>
            <person name="Richardson P."/>
        </authorList>
    </citation>
    <scope>NUCLEOTIDE SEQUENCE [LARGE SCALE GENOMIC DNA]</scope>
    <source>
        <strain evidence="11">OhILAs</strain>
    </source>
</reference>
<proteinExistence type="inferred from homology"/>
<keyword evidence="6 10" id="KW-0560">Oxidoreductase</keyword>
<dbReference type="InterPro" id="IPR007197">
    <property type="entry name" value="rSAM"/>
</dbReference>
<protein>
    <submittedName>
        <fullName evidence="10">Glycyl-radical enzyme activating protein family</fullName>
        <ecNumber evidence="10">1.97.1.4</ecNumber>
    </submittedName>
</protein>
<evidence type="ECO:0000256" key="3">
    <source>
        <dbReference type="ARBA" id="ARBA00022485"/>
    </source>
</evidence>
<dbReference type="NCBIfam" id="TIGR02494">
    <property type="entry name" value="PFLE_PFLC"/>
    <property type="match status" value="1"/>
</dbReference>
<organism evidence="10 11">
    <name type="scientific">Alkaliphilus oremlandii (strain OhILAs)</name>
    <name type="common">Clostridium oremlandii (strain OhILAs)</name>
    <dbReference type="NCBI Taxonomy" id="350688"/>
    <lineage>
        <taxon>Bacteria</taxon>
        <taxon>Bacillati</taxon>
        <taxon>Bacillota</taxon>
        <taxon>Clostridia</taxon>
        <taxon>Peptostreptococcales</taxon>
        <taxon>Natronincolaceae</taxon>
        <taxon>Alkaliphilus</taxon>
    </lineage>
</organism>
<dbReference type="KEGG" id="aoe:Clos_2687"/>
<keyword evidence="7" id="KW-0408">Iron</keyword>
<dbReference type="RefSeq" id="WP_012160525.1">
    <property type="nucleotide sequence ID" value="NC_009922.1"/>
</dbReference>
<feature type="domain" description="Radical SAM core" evidence="9">
    <location>
        <begin position="21"/>
        <end position="245"/>
    </location>
</feature>
<dbReference type="EMBL" id="CP000853">
    <property type="protein sequence ID" value="ABW20218.1"/>
    <property type="molecule type" value="Genomic_DNA"/>
</dbReference>
<keyword evidence="11" id="KW-1185">Reference proteome</keyword>
<evidence type="ECO:0000256" key="4">
    <source>
        <dbReference type="ARBA" id="ARBA00022691"/>
    </source>
</evidence>
<sequence length="248" mass="28434">MKDIDQSLKGSVFQTQRWSLHDGEGIRTTIFLGGCPLRCSWCHNPESWNENPIHRVTVKEVMDLIERDAIFYRTSGGGITFSGGEPTRQGEFLKTLVKNAMFLGIDTAIETSGYFNWEEQKETFEMLDSVFVDIKHMDPAVHRKFTGIDNSLILENIMKISDLGKRPVIRIPLISDVNDDGDNIEKTGEFILNHLSIEGVEILPYHNLGEYKYRDLGIEIKHQFFTPRSEKIQEVKEILKKLGVNLVY</sequence>
<dbReference type="GO" id="GO:0043365">
    <property type="term" value="F:[formate-C-acetyltransferase]-activating enzyme activity"/>
    <property type="evidence" value="ECO:0007669"/>
    <property type="project" value="UniProtKB-EC"/>
</dbReference>
<dbReference type="eggNOG" id="COG1180">
    <property type="taxonomic scope" value="Bacteria"/>
</dbReference>
<dbReference type="Proteomes" id="UP000000269">
    <property type="component" value="Chromosome"/>
</dbReference>